<comment type="caution">
    <text evidence="2">The sequence shown here is derived from an EMBL/GenBank/DDBJ whole genome shotgun (WGS) entry which is preliminary data.</text>
</comment>
<evidence type="ECO:0000313" key="2">
    <source>
        <dbReference type="EMBL" id="CAI5716750.1"/>
    </source>
</evidence>
<dbReference type="Proteomes" id="UP001162031">
    <property type="component" value="Unassembled WGS sequence"/>
</dbReference>
<name>A0AAV0TBQ6_HYABA</name>
<feature type="compositionally biased region" description="Basic and acidic residues" evidence="1">
    <location>
        <begin position="36"/>
        <end position="48"/>
    </location>
</feature>
<accession>A0AAV0TBQ6</accession>
<organism evidence="2 3">
    <name type="scientific">Hyaloperonospora brassicae</name>
    <name type="common">Brassica downy mildew</name>
    <name type="synonym">Peronospora brassicae</name>
    <dbReference type="NCBI Taxonomy" id="162125"/>
    <lineage>
        <taxon>Eukaryota</taxon>
        <taxon>Sar</taxon>
        <taxon>Stramenopiles</taxon>
        <taxon>Oomycota</taxon>
        <taxon>Peronosporomycetes</taxon>
        <taxon>Peronosporales</taxon>
        <taxon>Peronosporaceae</taxon>
        <taxon>Hyaloperonospora</taxon>
    </lineage>
</organism>
<proteinExistence type="predicted"/>
<evidence type="ECO:0000313" key="3">
    <source>
        <dbReference type="Proteomes" id="UP001162031"/>
    </source>
</evidence>
<sequence length="193" mass="21635">MRGSGLSLERFIKGKSQRTKSDAKSKKKVIIHKAQRQREYAKVKKREGSALAGDSAAGSSFYDRFFSELQSGGADGDDVEGKEVEEVEAPRVDRQQQQQDRDAKKHTARPDPFFKAKKKAAITKTEQRHAREEKQKRTAAAEKKIVQRKKRHVKLSQRTATGQPIVKNHINDILSRLQAEKRGAASSKAGQGE</sequence>
<gene>
    <name evidence="2" type="ORF">HBR001_LOCUS1686</name>
</gene>
<evidence type="ECO:0008006" key="4">
    <source>
        <dbReference type="Google" id="ProtNLM"/>
    </source>
</evidence>
<dbReference type="InterPro" id="IPR013730">
    <property type="entry name" value="Fyv7/TAP26"/>
</dbReference>
<feature type="compositionally biased region" description="Basic and acidic residues" evidence="1">
    <location>
        <begin position="125"/>
        <end position="145"/>
    </location>
</feature>
<protein>
    <recommendedName>
        <fullName evidence="4">rRNA-processing protein FYV7</fullName>
    </recommendedName>
</protein>
<feature type="compositionally biased region" description="Basic residues" evidence="1">
    <location>
        <begin position="146"/>
        <end position="155"/>
    </location>
</feature>
<feature type="compositionally biased region" description="Low complexity" evidence="1">
    <location>
        <begin position="49"/>
        <end position="60"/>
    </location>
</feature>
<reference evidence="2" key="1">
    <citation type="submission" date="2022-12" db="EMBL/GenBank/DDBJ databases">
        <authorList>
            <person name="Webb A."/>
        </authorList>
    </citation>
    <scope>NUCLEOTIDE SEQUENCE</scope>
    <source>
        <strain evidence="2">Hp1</strain>
    </source>
</reference>
<dbReference type="EMBL" id="CANTFL010000167">
    <property type="protein sequence ID" value="CAI5716750.1"/>
    <property type="molecule type" value="Genomic_DNA"/>
</dbReference>
<feature type="region of interest" description="Disordered" evidence="1">
    <location>
        <begin position="1"/>
        <end position="167"/>
    </location>
</feature>
<dbReference type="Pfam" id="PF08524">
    <property type="entry name" value="rRNA_processing"/>
    <property type="match status" value="1"/>
</dbReference>
<feature type="compositionally biased region" description="Basic and acidic residues" evidence="1">
    <location>
        <begin position="79"/>
        <end position="114"/>
    </location>
</feature>
<keyword evidence="3" id="KW-1185">Reference proteome</keyword>
<evidence type="ECO:0000256" key="1">
    <source>
        <dbReference type="SAM" id="MobiDB-lite"/>
    </source>
</evidence>
<dbReference type="AlphaFoldDB" id="A0AAV0TBQ6"/>
<feature type="compositionally biased region" description="Basic residues" evidence="1">
    <location>
        <begin position="25"/>
        <end position="35"/>
    </location>
</feature>